<dbReference type="Pfam" id="PF24024">
    <property type="entry name" value="DUF7336"/>
    <property type="match status" value="1"/>
</dbReference>
<proteinExistence type="predicted"/>
<sequence>MEQVYLLHHVREDDEFGDDAKLIGVYRSRSSAERAIARLSLQPGFRDYPAGFEIGEYELDRDHWEEGFVRLIGILIPVEKDGVEKLSAVQSELLTDGTFEVIGPMPEDEIWRYPPGTIVQCDVQEDENGEALVAVSRA</sequence>
<evidence type="ECO:0000313" key="3">
    <source>
        <dbReference type="Proteomes" id="UP001176468"/>
    </source>
</evidence>
<gene>
    <name evidence="2" type="ORF">Q5H94_19195</name>
</gene>
<name>A0ABT9A3Q0_9SPHN</name>
<dbReference type="EMBL" id="JAUQSZ010000016">
    <property type="protein sequence ID" value="MDO7844464.1"/>
    <property type="molecule type" value="Genomic_DNA"/>
</dbReference>
<feature type="domain" description="DUF7336" evidence="1">
    <location>
        <begin position="4"/>
        <end position="68"/>
    </location>
</feature>
<organism evidence="2 3">
    <name type="scientific">Sphingomonas immobilis</name>
    <dbReference type="NCBI Taxonomy" id="3063997"/>
    <lineage>
        <taxon>Bacteria</taxon>
        <taxon>Pseudomonadati</taxon>
        <taxon>Pseudomonadota</taxon>
        <taxon>Alphaproteobacteria</taxon>
        <taxon>Sphingomonadales</taxon>
        <taxon>Sphingomonadaceae</taxon>
        <taxon>Sphingomonas</taxon>
    </lineage>
</organism>
<comment type="caution">
    <text evidence="2">The sequence shown here is derived from an EMBL/GenBank/DDBJ whole genome shotgun (WGS) entry which is preliminary data.</text>
</comment>
<keyword evidence="3" id="KW-1185">Reference proteome</keyword>
<dbReference type="RefSeq" id="WP_304562861.1">
    <property type="nucleotide sequence ID" value="NZ_JAUQSZ010000016.1"/>
</dbReference>
<evidence type="ECO:0000313" key="2">
    <source>
        <dbReference type="EMBL" id="MDO7844464.1"/>
    </source>
</evidence>
<dbReference type="Proteomes" id="UP001176468">
    <property type="component" value="Unassembled WGS sequence"/>
</dbReference>
<protein>
    <recommendedName>
        <fullName evidence="1">DUF7336 domain-containing protein</fullName>
    </recommendedName>
</protein>
<dbReference type="InterPro" id="IPR055760">
    <property type="entry name" value="DUF7336"/>
</dbReference>
<accession>A0ABT9A3Q0</accession>
<reference evidence="2" key="1">
    <citation type="submission" date="2023-07" db="EMBL/GenBank/DDBJ databases">
        <authorList>
            <person name="Kim M.K."/>
        </authorList>
    </citation>
    <scope>NUCLEOTIDE SEQUENCE</scope>
    <source>
        <strain evidence="2">CA1-15</strain>
    </source>
</reference>
<evidence type="ECO:0000259" key="1">
    <source>
        <dbReference type="Pfam" id="PF24024"/>
    </source>
</evidence>